<sequence>MRLERKWLTLFSLAVIWFAFPFTIFADEIELTGDSVNIRSGPGTNFDVIGSGNSGETYELLEEQGDWIRIQFNEEDGWVTSSFTKMAEAEEEDEKEDEKATETSTSSVETISIPFDNTHIRSAPTTDGEIVGFAEKGDTFKVTGDQEDWFEVSNDDLSGFVSKRIIKKSPSSSTSTSVFKNKTIVIDAGHGGRDVGAIGSAEVLEKDVTFLTAQELASELTMLGAEVLQTRTDDEYISLGSRVSYANTMDTDAFISIHYNSIPEHPDVTGIGTYFYKGKNEVLASYIQSELVKETEATDRGVTHGNFLVLRQSIQPSVLLELGFLSNPDKESLLGTVAYQKKLVSGIVSGLGKYFANE</sequence>
<protein>
    <submittedName>
        <fullName evidence="5">N-acetylmuramoyl-L-alanine amidase</fullName>
        <ecNumber evidence="5">3.5.1.28</ecNumber>
    </submittedName>
</protein>
<dbReference type="InterPro" id="IPR002508">
    <property type="entry name" value="MurNAc-LAA_cat"/>
</dbReference>
<keyword evidence="1 5" id="KW-0378">Hydrolase</keyword>
<dbReference type="Proteomes" id="UP001199631">
    <property type="component" value="Unassembled WGS sequence"/>
</dbReference>
<dbReference type="GO" id="GO:0008745">
    <property type="term" value="F:N-acetylmuramoyl-L-alanine amidase activity"/>
    <property type="evidence" value="ECO:0007669"/>
    <property type="project" value="UniProtKB-EC"/>
</dbReference>
<feature type="domain" description="SH3b" evidence="4">
    <location>
        <begin position="101"/>
        <end position="169"/>
    </location>
</feature>
<accession>A0AAW5BDD5</accession>
<dbReference type="Pfam" id="PF08239">
    <property type="entry name" value="SH3_3"/>
    <property type="match status" value="2"/>
</dbReference>
<evidence type="ECO:0000313" key="5">
    <source>
        <dbReference type="EMBL" id="MCG3420707.1"/>
    </source>
</evidence>
<dbReference type="GO" id="GO:0009253">
    <property type="term" value="P:peptidoglycan catabolic process"/>
    <property type="evidence" value="ECO:0007669"/>
    <property type="project" value="InterPro"/>
</dbReference>
<evidence type="ECO:0000256" key="3">
    <source>
        <dbReference type="SAM" id="MobiDB-lite"/>
    </source>
</evidence>
<feature type="region of interest" description="Disordered" evidence="3">
    <location>
        <begin position="87"/>
        <end position="108"/>
    </location>
</feature>
<dbReference type="InterPro" id="IPR003646">
    <property type="entry name" value="SH3-like_bac-type"/>
</dbReference>
<gene>
    <name evidence="5" type="ORF">K3T81_16300</name>
</gene>
<dbReference type="Gene3D" id="2.30.30.40">
    <property type="entry name" value="SH3 Domains"/>
    <property type="match status" value="2"/>
</dbReference>
<dbReference type="PANTHER" id="PTHR30404:SF0">
    <property type="entry name" value="N-ACETYLMURAMOYL-L-ALANINE AMIDASE AMIC"/>
    <property type="match status" value="1"/>
</dbReference>
<dbReference type="AlphaFoldDB" id="A0AAW5BDD5"/>
<dbReference type="PROSITE" id="PS51781">
    <property type="entry name" value="SH3B"/>
    <property type="match status" value="2"/>
</dbReference>
<keyword evidence="6" id="KW-1185">Reference proteome</keyword>
<feature type="domain" description="SH3b" evidence="4">
    <location>
        <begin position="26"/>
        <end position="88"/>
    </location>
</feature>
<dbReference type="SMART" id="SM00287">
    <property type="entry name" value="SH3b"/>
    <property type="match status" value="2"/>
</dbReference>
<evidence type="ECO:0000256" key="2">
    <source>
        <dbReference type="ARBA" id="ARBA00023316"/>
    </source>
</evidence>
<dbReference type="GO" id="GO:0071555">
    <property type="term" value="P:cell wall organization"/>
    <property type="evidence" value="ECO:0007669"/>
    <property type="project" value="UniProtKB-KW"/>
</dbReference>
<dbReference type="SMART" id="SM00646">
    <property type="entry name" value="Ami_3"/>
    <property type="match status" value="1"/>
</dbReference>
<dbReference type="EC" id="3.5.1.28" evidence="5"/>
<evidence type="ECO:0000259" key="4">
    <source>
        <dbReference type="PROSITE" id="PS51781"/>
    </source>
</evidence>
<dbReference type="GO" id="GO:0030288">
    <property type="term" value="C:outer membrane-bounded periplasmic space"/>
    <property type="evidence" value="ECO:0007669"/>
    <property type="project" value="TreeGrafter"/>
</dbReference>
<organism evidence="5 6">
    <name type="scientific">Oceanobacillus jordanicus</name>
    <dbReference type="NCBI Taxonomy" id="2867266"/>
    <lineage>
        <taxon>Bacteria</taxon>
        <taxon>Bacillati</taxon>
        <taxon>Bacillota</taxon>
        <taxon>Bacilli</taxon>
        <taxon>Bacillales</taxon>
        <taxon>Bacillaceae</taxon>
        <taxon>Oceanobacillus</taxon>
    </lineage>
</organism>
<dbReference type="SUPFAM" id="SSF53187">
    <property type="entry name" value="Zn-dependent exopeptidases"/>
    <property type="match status" value="1"/>
</dbReference>
<dbReference type="RefSeq" id="WP_106897029.1">
    <property type="nucleotide sequence ID" value="NZ_JAIFZM010000017.1"/>
</dbReference>
<evidence type="ECO:0000256" key="1">
    <source>
        <dbReference type="ARBA" id="ARBA00022801"/>
    </source>
</evidence>
<keyword evidence="2" id="KW-0961">Cell wall biogenesis/degradation</keyword>
<dbReference type="EMBL" id="JAIFZM010000017">
    <property type="protein sequence ID" value="MCG3420707.1"/>
    <property type="molecule type" value="Genomic_DNA"/>
</dbReference>
<dbReference type="Gene3D" id="3.40.630.40">
    <property type="entry name" value="Zn-dependent exopeptidases"/>
    <property type="match status" value="1"/>
</dbReference>
<evidence type="ECO:0000313" key="6">
    <source>
        <dbReference type="Proteomes" id="UP001199631"/>
    </source>
</evidence>
<dbReference type="Pfam" id="PF01520">
    <property type="entry name" value="Amidase_3"/>
    <property type="match status" value="1"/>
</dbReference>
<reference evidence="5 6" key="1">
    <citation type="journal article" date="2022" name="Evol. Bioinform. Online">
        <title>Draft Genome Sequence of Oceanobacillus jordanicus Strain GSFE11, a Halotolerant Plant Growth-Promoting Bacterial Endophyte Isolated From the Jordan Valley.</title>
        <authorList>
            <person name="Alhindi T."/>
            <person name="Albdaiwi R."/>
        </authorList>
    </citation>
    <scope>NUCLEOTIDE SEQUENCE [LARGE SCALE GENOMIC DNA]</scope>
    <source>
        <strain evidence="5 6">GSFE11</strain>
    </source>
</reference>
<dbReference type="PANTHER" id="PTHR30404">
    <property type="entry name" value="N-ACETYLMURAMOYL-L-ALANINE AMIDASE"/>
    <property type="match status" value="1"/>
</dbReference>
<name>A0AAW5BDD5_9BACI</name>
<dbReference type="InterPro" id="IPR050695">
    <property type="entry name" value="N-acetylmuramoyl_amidase_3"/>
</dbReference>
<proteinExistence type="predicted"/>
<dbReference type="CDD" id="cd02696">
    <property type="entry name" value="MurNAc-LAA"/>
    <property type="match status" value="1"/>
</dbReference>
<comment type="caution">
    <text evidence="5">The sequence shown here is derived from an EMBL/GenBank/DDBJ whole genome shotgun (WGS) entry which is preliminary data.</text>
</comment>